<evidence type="ECO:0000259" key="4">
    <source>
        <dbReference type="PROSITE" id="PS51295"/>
    </source>
</evidence>
<dbReference type="PROSITE" id="PS51295">
    <property type="entry name" value="CRM"/>
    <property type="match status" value="1"/>
</dbReference>
<gene>
    <name evidence="5" type="ORF">CSSPTR1EN2_LOCUS13896</name>
</gene>
<feature type="compositionally biased region" description="Polar residues" evidence="3">
    <location>
        <begin position="356"/>
        <end position="366"/>
    </location>
</feature>
<feature type="compositionally biased region" description="Acidic residues" evidence="3">
    <location>
        <begin position="396"/>
        <end position="410"/>
    </location>
</feature>
<dbReference type="Proteomes" id="UP001497512">
    <property type="component" value="Chromosome 2"/>
</dbReference>
<protein>
    <recommendedName>
        <fullName evidence="4">CRM domain-containing protein</fullName>
    </recommendedName>
</protein>
<sequence length="444" mass="50400">MRMGCAMLSGSRRLARQGLGGVWDECFSHITEEVVNSSRQELHRIPSLIWGVDKDLLRQGGAAIAWWNTLYKQLPFPSICRLPLQEMRAHDRHYGSFALGQGHSHSSSFQTNPFITGGMRFKSNKSAKKRIAKKKKRKVLGGKIHELKREKRARKASMTPEEILVSRIDMLKKKVALHEDQLKKYKLPDFPEPDPDPEIVSAAQLYALKKLGYKNKNYLPVGRRGIYGGTIQNMHLHWKKHETVQIRCDTFATEKLHGMGEQLERLSGGIMVDIHEANKTIVMWRGRNYKRPSSLIPAVFDHFNKRKALLKSKHEQAIASLNDNISKWENDLRELQANMAEEAATRAERDAEIQSAPVTDPQQFSVLQEREADKESDSPDVVGANELDFKDWRDETDSDSESDISCSDEPDGLHSDEYSSSSDSDDESSNKHVLGLKGVRRSAD</sequence>
<evidence type="ECO:0000256" key="2">
    <source>
        <dbReference type="PROSITE-ProRule" id="PRU00626"/>
    </source>
</evidence>
<accession>A0ABP0UC29</accession>
<reference evidence="5" key="1">
    <citation type="submission" date="2024-02" db="EMBL/GenBank/DDBJ databases">
        <authorList>
            <consortium name="ELIXIR-Norway"/>
            <consortium name="Elixir Norway"/>
        </authorList>
    </citation>
    <scope>NUCLEOTIDE SEQUENCE</scope>
</reference>
<dbReference type="SUPFAM" id="SSF75471">
    <property type="entry name" value="YhbY-like"/>
    <property type="match status" value="1"/>
</dbReference>
<keyword evidence="1 2" id="KW-0694">RNA-binding</keyword>
<name>A0ABP0UC29_9BRYO</name>
<dbReference type="InterPro" id="IPR035920">
    <property type="entry name" value="YhbY-like_sf"/>
</dbReference>
<evidence type="ECO:0000256" key="3">
    <source>
        <dbReference type="SAM" id="MobiDB-lite"/>
    </source>
</evidence>
<dbReference type="PANTHER" id="PTHR31426:SF2">
    <property type="entry name" value="OS01G0958400 PROTEIN"/>
    <property type="match status" value="1"/>
</dbReference>
<dbReference type="SMART" id="SM01103">
    <property type="entry name" value="CRS1_YhbY"/>
    <property type="match status" value="1"/>
</dbReference>
<feature type="compositionally biased region" description="Basic and acidic residues" evidence="3">
    <location>
        <begin position="368"/>
        <end position="377"/>
    </location>
</feature>
<proteinExistence type="predicted"/>
<dbReference type="EMBL" id="OZ019894">
    <property type="protein sequence ID" value="CAK9217289.1"/>
    <property type="molecule type" value="Genomic_DNA"/>
</dbReference>
<keyword evidence="6" id="KW-1185">Reference proteome</keyword>
<dbReference type="PANTHER" id="PTHR31426">
    <property type="entry name" value="GROUP II INTRON SPLICING FACTOR CRS1-LIKE"/>
    <property type="match status" value="1"/>
</dbReference>
<evidence type="ECO:0000313" key="6">
    <source>
        <dbReference type="Proteomes" id="UP001497512"/>
    </source>
</evidence>
<dbReference type="InterPro" id="IPR040286">
    <property type="entry name" value="At3g25440-like"/>
</dbReference>
<organism evidence="5 6">
    <name type="scientific">Sphagnum troendelagicum</name>
    <dbReference type="NCBI Taxonomy" id="128251"/>
    <lineage>
        <taxon>Eukaryota</taxon>
        <taxon>Viridiplantae</taxon>
        <taxon>Streptophyta</taxon>
        <taxon>Embryophyta</taxon>
        <taxon>Bryophyta</taxon>
        <taxon>Sphagnophytina</taxon>
        <taxon>Sphagnopsida</taxon>
        <taxon>Sphagnales</taxon>
        <taxon>Sphagnaceae</taxon>
        <taxon>Sphagnum</taxon>
    </lineage>
</organism>
<evidence type="ECO:0000256" key="1">
    <source>
        <dbReference type="ARBA" id="ARBA00022884"/>
    </source>
</evidence>
<dbReference type="InterPro" id="IPR001890">
    <property type="entry name" value="RNA-binding_CRM"/>
</dbReference>
<feature type="compositionally biased region" description="Basic and acidic residues" evidence="3">
    <location>
        <begin position="343"/>
        <end position="352"/>
    </location>
</feature>
<dbReference type="Pfam" id="PF01985">
    <property type="entry name" value="CRS1_YhbY"/>
    <property type="match status" value="1"/>
</dbReference>
<evidence type="ECO:0000313" key="5">
    <source>
        <dbReference type="EMBL" id="CAK9217289.1"/>
    </source>
</evidence>
<dbReference type="Gene3D" id="3.30.110.60">
    <property type="entry name" value="YhbY-like"/>
    <property type="match status" value="1"/>
</dbReference>
<feature type="region of interest" description="Disordered" evidence="3">
    <location>
        <begin position="342"/>
        <end position="444"/>
    </location>
</feature>
<feature type="domain" description="CRM" evidence="4">
    <location>
        <begin position="198"/>
        <end position="296"/>
    </location>
</feature>